<evidence type="ECO:0000256" key="2">
    <source>
        <dbReference type="ARBA" id="ARBA00023002"/>
    </source>
</evidence>
<feature type="domain" description="TauD/TfdA-like" evidence="6">
    <location>
        <begin position="3"/>
        <end position="209"/>
    </location>
</feature>
<dbReference type="GO" id="GO:0017000">
    <property type="term" value="P:antibiotic biosynthetic process"/>
    <property type="evidence" value="ECO:0007669"/>
    <property type="project" value="UniProtKB-KW"/>
</dbReference>
<comment type="cofactor">
    <cofactor evidence="1">
        <name>Fe(2+)</name>
        <dbReference type="ChEBI" id="CHEBI:29033"/>
    </cofactor>
</comment>
<dbReference type="SUPFAM" id="SSF51197">
    <property type="entry name" value="Clavaminate synthase-like"/>
    <property type="match status" value="1"/>
</dbReference>
<evidence type="ECO:0000256" key="1">
    <source>
        <dbReference type="ARBA" id="ARBA00001954"/>
    </source>
</evidence>
<sequence>MSALRERGVATFGEIHDRPVFAGMARALAALYPHPDSEPDGLTLLHARDGSPGSGQRGFTDSELLPHTERSCLPKPPQLLMLMCLTPANHGGESVLIDGRAMAEELSLTAPETWSALSAPRSAYFGGSSGYVGAIFEPATPERWTIRLRLDELIRFAPRAAHHVEVLREVIDRHTMVLRLGQGQGFILDNTRRLHGRHAFTGPRVMLRALGEPHTHLSLERGFRLP</sequence>
<dbReference type="EMBL" id="WWHY01000001">
    <property type="protein sequence ID" value="MYR34833.1"/>
    <property type="molecule type" value="Genomic_DNA"/>
</dbReference>
<evidence type="ECO:0000256" key="4">
    <source>
        <dbReference type="ARBA" id="ARBA00023194"/>
    </source>
</evidence>
<keyword evidence="4" id="KW-0045">Antibiotic biosynthesis</keyword>
<dbReference type="Gene3D" id="3.60.130.10">
    <property type="entry name" value="Clavaminate synthase-like"/>
    <property type="match status" value="1"/>
</dbReference>
<evidence type="ECO:0000313" key="8">
    <source>
        <dbReference type="Proteomes" id="UP000467124"/>
    </source>
</evidence>
<organism evidence="7 8">
    <name type="scientific">Nocardiopsis alba</name>
    <dbReference type="NCBI Taxonomy" id="53437"/>
    <lineage>
        <taxon>Bacteria</taxon>
        <taxon>Bacillati</taxon>
        <taxon>Actinomycetota</taxon>
        <taxon>Actinomycetes</taxon>
        <taxon>Streptosporangiales</taxon>
        <taxon>Nocardiopsidaceae</taxon>
        <taxon>Nocardiopsis</taxon>
    </lineage>
</organism>
<keyword evidence="2" id="KW-0560">Oxidoreductase</keyword>
<accession>A0A7K2IY13</accession>
<dbReference type="InterPro" id="IPR003819">
    <property type="entry name" value="TauD/TfdA-like"/>
</dbReference>
<gene>
    <name evidence="7" type="ORF">GTW20_21895</name>
</gene>
<proteinExistence type="predicted"/>
<protein>
    <recommendedName>
        <fullName evidence="6">TauD/TfdA-like domain-containing protein</fullName>
    </recommendedName>
</protein>
<feature type="region of interest" description="Disordered" evidence="5">
    <location>
        <begin position="40"/>
        <end position="62"/>
    </location>
</feature>
<keyword evidence="3" id="KW-0408">Iron</keyword>
<comment type="caution">
    <text evidence="7">The sequence shown here is derived from an EMBL/GenBank/DDBJ whole genome shotgun (WGS) entry which is preliminary data.</text>
</comment>
<evidence type="ECO:0000256" key="3">
    <source>
        <dbReference type="ARBA" id="ARBA00023004"/>
    </source>
</evidence>
<dbReference type="GO" id="GO:0016491">
    <property type="term" value="F:oxidoreductase activity"/>
    <property type="evidence" value="ECO:0007669"/>
    <property type="project" value="UniProtKB-KW"/>
</dbReference>
<dbReference type="InterPro" id="IPR042098">
    <property type="entry name" value="TauD-like_sf"/>
</dbReference>
<dbReference type="Pfam" id="PF02668">
    <property type="entry name" value="TauD"/>
    <property type="match status" value="1"/>
</dbReference>
<reference evidence="7 8" key="1">
    <citation type="journal article" date="2019" name="Nat. Commun.">
        <title>The antimicrobial potential of Streptomyces from insect microbiomes.</title>
        <authorList>
            <person name="Chevrette M.G."/>
            <person name="Carlson C.M."/>
            <person name="Ortega H.E."/>
            <person name="Thomas C."/>
            <person name="Ananiev G.E."/>
            <person name="Barns K.J."/>
            <person name="Book A.J."/>
            <person name="Cagnazzo J."/>
            <person name="Carlos C."/>
            <person name="Flanigan W."/>
            <person name="Grubbs K.J."/>
            <person name="Horn H.A."/>
            <person name="Hoffmann F.M."/>
            <person name="Klassen J.L."/>
            <person name="Knack J.J."/>
            <person name="Lewin G.R."/>
            <person name="McDonald B.R."/>
            <person name="Muller L."/>
            <person name="Melo W.G.P."/>
            <person name="Pinto-Tomas A.A."/>
            <person name="Schmitz A."/>
            <person name="Wendt-Pienkowski E."/>
            <person name="Wildman S."/>
            <person name="Zhao M."/>
            <person name="Zhang F."/>
            <person name="Bugni T.S."/>
            <person name="Andes D.R."/>
            <person name="Pupo M.T."/>
            <person name="Currie C.R."/>
        </authorList>
    </citation>
    <scope>NUCLEOTIDE SEQUENCE [LARGE SCALE GENOMIC DNA]</scope>
    <source>
        <strain evidence="7 8">SID5840</strain>
    </source>
</reference>
<dbReference type="RefSeq" id="WP_161111728.1">
    <property type="nucleotide sequence ID" value="NZ_WWHY01000001.1"/>
</dbReference>
<dbReference type="AlphaFoldDB" id="A0A7K2IY13"/>
<evidence type="ECO:0000259" key="6">
    <source>
        <dbReference type="Pfam" id="PF02668"/>
    </source>
</evidence>
<dbReference type="Proteomes" id="UP000467124">
    <property type="component" value="Unassembled WGS sequence"/>
</dbReference>
<dbReference type="PANTHER" id="PTHR10696">
    <property type="entry name" value="GAMMA-BUTYROBETAINE HYDROXYLASE-RELATED"/>
    <property type="match status" value="1"/>
</dbReference>
<name>A0A7K2IY13_9ACTN</name>
<evidence type="ECO:0000313" key="7">
    <source>
        <dbReference type="EMBL" id="MYR34833.1"/>
    </source>
</evidence>
<evidence type="ECO:0000256" key="5">
    <source>
        <dbReference type="SAM" id="MobiDB-lite"/>
    </source>
</evidence>
<dbReference type="PANTHER" id="PTHR10696:SF56">
    <property type="entry name" value="TAUD_TFDA-LIKE DOMAIN-CONTAINING PROTEIN"/>
    <property type="match status" value="1"/>
</dbReference>
<dbReference type="InterPro" id="IPR050411">
    <property type="entry name" value="AlphaKG_dependent_hydroxylases"/>
</dbReference>